<keyword evidence="2" id="KW-0732">Signal</keyword>
<dbReference type="AlphaFoldDB" id="A0AAJ2MTT1"/>
<evidence type="ECO:0000259" key="3">
    <source>
        <dbReference type="PROSITE" id="PS52015"/>
    </source>
</evidence>
<organism evidence="4 5">
    <name type="scientific">Stenotrophomonas maltophilia</name>
    <name type="common">Pseudomonas maltophilia</name>
    <name type="synonym">Xanthomonas maltophilia</name>
    <dbReference type="NCBI Taxonomy" id="40324"/>
    <lineage>
        <taxon>Bacteria</taxon>
        <taxon>Pseudomonadati</taxon>
        <taxon>Pseudomonadota</taxon>
        <taxon>Gammaproteobacteria</taxon>
        <taxon>Lysobacterales</taxon>
        <taxon>Lysobacteraceae</taxon>
        <taxon>Stenotrophomonas</taxon>
        <taxon>Stenotrophomonas maltophilia group</taxon>
    </lineage>
</organism>
<feature type="region of interest" description="Disordered" evidence="1">
    <location>
        <begin position="126"/>
        <end position="146"/>
    </location>
</feature>
<evidence type="ECO:0000256" key="1">
    <source>
        <dbReference type="SAM" id="MobiDB-lite"/>
    </source>
</evidence>
<feature type="signal peptide" evidence="2">
    <location>
        <begin position="1"/>
        <end position="27"/>
    </location>
</feature>
<dbReference type="GO" id="GO:0055085">
    <property type="term" value="P:transmembrane transport"/>
    <property type="evidence" value="ECO:0007669"/>
    <property type="project" value="InterPro"/>
</dbReference>
<dbReference type="InterPro" id="IPR037682">
    <property type="entry name" value="TonB_C"/>
</dbReference>
<reference evidence="4" key="1">
    <citation type="submission" date="2023-07" db="EMBL/GenBank/DDBJ databases">
        <title>Comparative genomics of clinical Stenotrophomonas maltophilia isolates reveals regions of diversity which correlate with colonization and persistence in vivo.</title>
        <authorList>
            <person name="Mcdaniel M.S."/>
            <person name="Swords W.E."/>
            <person name="Sumpter N.A."/>
            <person name="Lindgren N.R."/>
            <person name="Billiot C.E."/>
        </authorList>
    </citation>
    <scope>NUCLEOTIDE SEQUENCE</scope>
    <source>
        <strain evidence="4">Ism4</strain>
    </source>
</reference>
<dbReference type="EMBL" id="JAVSKO010000002">
    <property type="protein sequence ID" value="MDT3467686.1"/>
    <property type="molecule type" value="Genomic_DNA"/>
</dbReference>
<evidence type="ECO:0000313" key="5">
    <source>
        <dbReference type="Proteomes" id="UP001251948"/>
    </source>
</evidence>
<feature type="chain" id="PRO_5042580638" evidence="2">
    <location>
        <begin position="28"/>
        <end position="296"/>
    </location>
</feature>
<gene>
    <name evidence="4" type="ORF">ROV92_06715</name>
</gene>
<name>A0AAJ2MTT1_STEMA</name>
<dbReference type="RefSeq" id="WP_312561161.1">
    <property type="nucleotide sequence ID" value="NZ_JAVSKO010000002.1"/>
</dbReference>
<proteinExistence type="predicted"/>
<dbReference type="Proteomes" id="UP001251948">
    <property type="component" value="Unassembled WGS sequence"/>
</dbReference>
<dbReference type="SUPFAM" id="SSF74653">
    <property type="entry name" value="TolA/TonB C-terminal domain"/>
    <property type="match status" value="1"/>
</dbReference>
<protein>
    <submittedName>
        <fullName evidence="4">Energy transducer TonB</fullName>
    </submittedName>
</protein>
<dbReference type="Gene3D" id="3.30.1150.10">
    <property type="match status" value="1"/>
</dbReference>
<evidence type="ECO:0000313" key="4">
    <source>
        <dbReference type="EMBL" id="MDT3467686.1"/>
    </source>
</evidence>
<dbReference type="PROSITE" id="PS52015">
    <property type="entry name" value="TONB_CTD"/>
    <property type="match status" value="1"/>
</dbReference>
<dbReference type="PROSITE" id="PS51257">
    <property type="entry name" value="PROKAR_LIPOPROTEIN"/>
    <property type="match status" value="1"/>
</dbReference>
<sequence length="296" mass="31991">MMRSPLFLALALAVGCGAPLLAGDASAQTARAVRATAEMSMVLSGHVEITADGSVSTLVLDQKSMLSPSIASFVEGTIAGWRFEPTLRDGKAVATRAPMHVRLRGKPMAEGGYEVSMTSVNFSEYDPKATDSVTDRRITPPRYPEEVFRNGGQGEVLLMVKVARDGTVADVVAEQVNMAVVGPERTLARMRDSLAKASVSSARKWTFTPPTTGEDSTRDSWTVRVPVTFALNNDRNAGPERLGRWRVFIPGPRHAVPWRRADPIEQAGSDLLQEGGVYMVDGARRGVRLLTPLEQG</sequence>
<accession>A0AAJ2MTT1</accession>
<comment type="caution">
    <text evidence="4">The sequence shown here is derived from an EMBL/GenBank/DDBJ whole genome shotgun (WGS) entry which is preliminary data.</text>
</comment>
<feature type="domain" description="TonB C-terminal" evidence="3">
    <location>
        <begin position="128"/>
        <end position="238"/>
    </location>
</feature>
<evidence type="ECO:0000256" key="2">
    <source>
        <dbReference type="SAM" id="SignalP"/>
    </source>
</evidence>